<dbReference type="SUPFAM" id="SSF51011">
    <property type="entry name" value="Glycosyl hydrolase domain"/>
    <property type="match status" value="1"/>
</dbReference>
<dbReference type="InterPro" id="IPR006047">
    <property type="entry name" value="GH13_cat_dom"/>
</dbReference>
<evidence type="ECO:0000256" key="7">
    <source>
        <dbReference type="ARBA" id="ARBA00022679"/>
    </source>
</evidence>
<dbReference type="InterPro" id="IPR045857">
    <property type="entry name" value="O16G_dom_2"/>
</dbReference>
<dbReference type="Gene3D" id="2.60.40.1180">
    <property type="entry name" value="Golgi alpha-mannosidase II"/>
    <property type="match status" value="1"/>
</dbReference>
<evidence type="ECO:0000256" key="13">
    <source>
        <dbReference type="ARBA" id="ARBA00031251"/>
    </source>
</evidence>
<evidence type="ECO:0000256" key="12">
    <source>
        <dbReference type="ARBA" id="ARBA00023235"/>
    </source>
</evidence>
<dbReference type="SUPFAM" id="SSF51445">
    <property type="entry name" value="(Trans)glycosidases"/>
    <property type="match status" value="1"/>
</dbReference>
<keyword evidence="7" id="KW-0808">Transferase</keyword>
<dbReference type="GO" id="GO:0016740">
    <property type="term" value="F:transferase activity"/>
    <property type="evidence" value="ECO:0007669"/>
    <property type="project" value="UniProtKB-KW"/>
</dbReference>
<dbReference type="FunFam" id="3.20.20.80:FF:000055">
    <property type="entry name" value="Trehalose synthase"/>
    <property type="match status" value="1"/>
</dbReference>
<dbReference type="InterPro" id="IPR032091">
    <property type="entry name" value="Malt_amylase-like_C"/>
</dbReference>
<dbReference type="CDD" id="cd11334">
    <property type="entry name" value="AmyAc_TreS"/>
    <property type="match status" value="1"/>
</dbReference>
<evidence type="ECO:0000256" key="9">
    <source>
        <dbReference type="ARBA" id="ARBA00022741"/>
    </source>
</evidence>
<proteinExistence type="inferred from homology"/>
<reference evidence="17 18" key="1">
    <citation type="submission" date="2023-01" db="EMBL/GenBank/DDBJ databases">
        <title>Cultivation and genomic characterization of new, ubiquitous marine nitrite-oxidizing bacteria from the Nitrospirales.</title>
        <authorList>
            <person name="Mueller A.J."/>
            <person name="Daebeler A."/>
            <person name="Herbold C.W."/>
            <person name="Kirkegaard R.H."/>
            <person name="Daims H."/>
        </authorList>
    </citation>
    <scope>NUCLEOTIDE SEQUENCE [LARGE SCALE GENOMIC DNA]</scope>
    <source>
        <strain evidence="17 18">VA</strain>
    </source>
</reference>
<evidence type="ECO:0000256" key="8">
    <source>
        <dbReference type="ARBA" id="ARBA00022723"/>
    </source>
</evidence>
<dbReference type="Gene3D" id="3.90.1200.10">
    <property type="match status" value="1"/>
</dbReference>
<dbReference type="Pfam" id="PF00128">
    <property type="entry name" value="Alpha-amylase"/>
    <property type="match status" value="1"/>
</dbReference>
<dbReference type="InterPro" id="IPR012810">
    <property type="entry name" value="TreS/a-amylase_N"/>
</dbReference>
<dbReference type="Proteomes" id="UP001302719">
    <property type="component" value="Chromosome"/>
</dbReference>
<evidence type="ECO:0000313" key="17">
    <source>
        <dbReference type="EMBL" id="WNM56943.1"/>
    </source>
</evidence>
<dbReference type="KEGG" id="nall:PP769_13275"/>
<comment type="similarity">
    <text evidence="2">Belongs to the glycosyl hydrolase 13 family. TreS subfamily.</text>
</comment>
<dbReference type="GO" id="GO:0005524">
    <property type="term" value="F:ATP binding"/>
    <property type="evidence" value="ECO:0007669"/>
    <property type="project" value="UniProtKB-KW"/>
</dbReference>
<feature type="domain" description="Glycosyl hydrolase family 13 catalytic" evidence="16">
    <location>
        <begin position="20"/>
        <end position="419"/>
    </location>
</feature>
<comment type="catalytic activity">
    <reaction evidence="1">
        <text>D-maltose = alpha,alpha-trehalose</text>
        <dbReference type="Rhea" id="RHEA:15145"/>
        <dbReference type="ChEBI" id="CHEBI:16551"/>
        <dbReference type="ChEBI" id="CHEBI:17306"/>
        <dbReference type="EC" id="5.4.99.16"/>
    </reaction>
</comment>
<organism evidence="17 18">
    <name type="scientific">Candidatus Nitrospira allomarina</name>
    <dbReference type="NCBI Taxonomy" id="3020900"/>
    <lineage>
        <taxon>Bacteria</taxon>
        <taxon>Pseudomonadati</taxon>
        <taxon>Nitrospirota</taxon>
        <taxon>Nitrospiria</taxon>
        <taxon>Nitrospirales</taxon>
        <taxon>Nitrospiraceae</taxon>
        <taxon>Nitrospira</taxon>
    </lineage>
</organism>
<evidence type="ECO:0000256" key="10">
    <source>
        <dbReference type="ARBA" id="ARBA00022837"/>
    </source>
</evidence>
<comment type="catalytic activity">
    <reaction evidence="15">
        <text>D-maltose + ATP = alpha-maltose 1-phosphate + ADP + H(+)</text>
        <dbReference type="Rhea" id="RHEA:31915"/>
        <dbReference type="ChEBI" id="CHEBI:15378"/>
        <dbReference type="ChEBI" id="CHEBI:17306"/>
        <dbReference type="ChEBI" id="CHEBI:30616"/>
        <dbReference type="ChEBI" id="CHEBI:63576"/>
        <dbReference type="ChEBI" id="CHEBI:456216"/>
        <dbReference type="EC" id="2.7.1.175"/>
    </reaction>
</comment>
<comment type="similarity">
    <text evidence="3">Belongs to the aminoglycoside phosphotransferase family.</text>
</comment>
<dbReference type="SMART" id="SM00642">
    <property type="entry name" value="Aamy"/>
    <property type="match status" value="1"/>
</dbReference>
<dbReference type="NCBIfam" id="TIGR02457">
    <property type="entry name" value="TreS_Cterm"/>
    <property type="match status" value="1"/>
</dbReference>
<evidence type="ECO:0000256" key="2">
    <source>
        <dbReference type="ARBA" id="ARBA00005496"/>
    </source>
</evidence>
<dbReference type="RefSeq" id="WP_312640875.1">
    <property type="nucleotide sequence ID" value="NZ_CP116967.1"/>
</dbReference>
<evidence type="ECO:0000256" key="14">
    <source>
        <dbReference type="ARBA" id="ARBA00031378"/>
    </source>
</evidence>
<keyword evidence="12 17" id="KW-0413">Isomerase</keyword>
<dbReference type="GO" id="GO:0046872">
    <property type="term" value="F:metal ion binding"/>
    <property type="evidence" value="ECO:0007669"/>
    <property type="project" value="UniProtKB-KW"/>
</dbReference>
<evidence type="ECO:0000256" key="1">
    <source>
        <dbReference type="ARBA" id="ARBA00001595"/>
    </source>
</evidence>
<gene>
    <name evidence="17" type="primary">treS</name>
    <name evidence="17" type="ORF">PP769_13275</name>
</gene>
<evidence type="ECO:0000256" key="15">
    <source>
        <dbReference type="ARBA" id="ARBA00049067"/>
    </source>
</evidence>
<dbReference type="InterPro" id="IPR013780">
    <property type="entry name" value="Glyco_hydro_b"/>
</dbReference>
<protein>
    <recommendedName>
        <fullName evidence="6">Maltokinase</fullName>
        <ecNumber evidence="4">2.7.1.175</ecNumber>
        <ecNumber evidence="5">5.4.99.16</ecNumber>
    </recommendedName>
    <alternativeName>
        <fullName evidence="14">Maltose alpha-D-glucosyltransferase</fullName>
    </alternativeName>
    <alternativeName>
        <fullName evidence="13">Maltose-1-phosphate synthase</fullName>
    </alternativeName>
</protein>
<dbReference type="AlphaFoldDB" id="A0AA96GDI4"/>
<keyword evidence="8" id="KW-0479">Metal-binding</keyword>
<name>A0AA96GDI4_9BACT</name>
<evidence type="ECO:0000256" key="5">
    <source>
        <dbReference type="ARBA" id="ARBA00012619"/>
    </source>
</evidence>
<dbReference type="EC" id="5.4.99.16" evidence="5"/>
<evidence type="ECO:0000313" key="18">
    <source>
        <dbReference type="Proteomes" id="UP001302719"/>
    </source>
</evidence>
<dbReference type="SUPFAM" id="SSF56112">
    <property type="entry name" value="Protein kinase-like (PK-like)"/>
    <property type="match status" value="1"/>
</dbReference>
<dbReference type="EMBL" id="CP116967">
    <property type="protein sequence ID" value="WNM56943.1"/>
    <property type="molecule type" value="Genomic_DNA"/>
</dbReference>
<keyword evidence="9" id="KW-0547">Nucleotide-binding</keyword>
<evidence type="ECO:0000256" key="4">
    <source>
        <dbReference type="ARBA" id="ARBA00011962"/>
    </source>
</evidence>
<dbReference type="PANTHER" id="PTHR10357">
    <property type="entry name" value="ALPHA-AMYLASE FAMILY MEMBER"/>
    <property type="match status" value="1"/>
</dbReference>
<dbReference type="GO" id="GO:0005975">
    <property type="term" value="P:carbohydrate metabolic process"/>
    <property type="evidence" value="ECO:0007669"/>
    <property type="project" value="InterPro"/>
</dbReference>
<evidence type="ECO:0000259" key="16">
    <source>
        <dbReference type="SMART" id="SM00642"/>
    </source>
</evidence>
<keyword evidence="11" id="KW-0067">ATP-binding</keyword>
<dbReference type="InterPro" id="IPR012811">
    <property type="entry name" value="TreS_maltokin_C_dom"/>
</dbReference>
<dbReference type="EC" id="2.7.1.175" evidence="4"/>
<evidence type="ECO:0000256" key="6">
    <source>
        <dbReference type="ARBA" id="ARBA00013882"/>
    </source>
</evidence>
<keyword evidence="18" id="KW-1185">Reference proteome</keyword>
<dbReference type="GO" id="GO:0047471">
    <property type="term" value="F:maltose alpha-D-glucosyltransferase activity"/>
    <property type="evidence" value="ECO:0007669"/>
    <property type="project" value="UniProtKB-EC"/>
</dbReference>
<dbReference type="Gene3D" id="3.20.20.80">
    <property type="entry name" value="Glycosidases"/>
    <property type="match status" value="1"/>
</dbReference>
<dbReference type="Gene3D" id="3.90.400.10">
    <property type="entry name" value="Oligo-1,6-glucosidase, Domain 2"/>
    <property type="match status" value="1"/>
</dbReference>
<dbReference type="Pfam" id="PF18085">
    <property type="entry name" value="Mak_N_cap"/>
    <property type="match status" value="1"/>
</dbReference>
<dbReference type="InterPro" id="IPR040999">
    <property type="entry name" value="Mak_N_cap"/>
</dbReference>
<dbReference type="InterPro" id="IPR011009">
    <property type="entry name" value="Kinase-like_dom_sf"/>
</dbReference>
<dbReference type="PANTHER" id="PTHR10357:SF219">
    <property type="entry name" value="MALTOSE ALPHA-D-GLUCOSYLTRANSFERASE"/>
    <property type="match status" value="1"/>
</dbReference>
<sequence length="1110" mass="128829">MIVDILENDPLWYKDAIIYELHVRAFCDSNADGIGDFKGLTQKLDYLQDLGVTAIWLLPFCSSPLRDDGYDISDYTNIHPHYGTRRDFQAFVREAHRRGLRVITELVVNHTSDQHPWFQRARKAPPGSKWRNWYVWSETPDLYSDTRIIFKDTEHSNWAWDPVAKAYYWHRFFSHQPDLNYDNPEVQKAIFEVLDFWLDLGVDGLRLDAVPYLFEREGTNCENLPETHAFLKTLRTHVDKKFKNRFFLAEANQWPEDAAAYFGKGDECHMNFHFPLMPRLFMSMQMEDRFPIIDILDQTPAIPESCQWGLFLRNHDELTLEMVTDEERDYMYRVFAHDKQARINLGIRRRLTPLLGNDRKKIELMYSLLFSMPGTPVIYYGEEIGMGDNFYLGDRNGVRTPMQWSADRNAGFSYGNPQKLYLPIIIDPEYHYEAVNVELQQNNAQSPLWWMKRIVSLRKRYKVFGRGSIEFLHPSNRKVLVFLRRYQDETILVAVNLSRHAQWVELDLAEFKGRRPMTLFGRSKFPAIGDLPYLLTLSGHAFYWFALDPVESKQLEAQGKADHGLPTITISKDWDNLIQKREKAKLENALPQYLQGRRWFGGKARTMQFVEITETIPLPQEDPLAVLALIRVEYTEGEPEIYLLPLQYLPADRMAPLVDSPAAIARVRVKMKDGEQEGLLIDAMWDREFQKMLLDSISRNRRFNGPAGDLATQATKIFRRQLQKEVPTLEPNLLKGEQSNSSVLFGHDFILKLYRRAEVGVNPDFEIGRFLTNKGFPHIAPLAGAIEYQRDNGDLLTFGILQKFIQNEGDAWKYTLDELSRYLEEALTHPTAITTSSIPQKSLMALVDEEIPTGAREWIGPYLEEARLLGLRTGELHAALASDFEDPEFKPEPFTDFYRRGLYQSMLGTVNMNFPLLRTQVKGLQDPVQSIAKNVLEGEGRLRKRLLTIRDRKLTCTRIRCHGDYHLGQVLYTGKDFIIIDFEGEPARPLNVRRLKESPLRDVAGMLRSFHYAAHASSIGLVEGVRPEDFSLLEPWARYWQIWVSVSYLKAYLSIKEVRDILPPSSDDIQILLNGYLLQKAIYELGYELNNRPHWVRIPLDGILQILEVD</sequence>
<evidence type="ECO:0000256" key="3">
    <source>
        <dbReference type="ARBA" id="ARBA00006219"/>
    </source>
</evidence>
<dbReference type="InterPro" id="IPR017853">
    <property type="entry name" value="GH"/>
</dbReference>
<keyword evidence="10" id="KW-0106">Calcium</keyword>
<dbReference type="NCBIfam" id="TIGR02456">
    <property type="entry name" value="treS_nterm"/>
    <property type="match status" value="1"/>
</dbReference>
<accession>A0AA96GDI4</accession>
<dbReference type="Pfam" id="PF16657">
    <property type="entry name" value="Malt_amylase_C"/>
    <property type="match status" value="1"/>
</dbReference>
<evidence type="ECO:0000256" key="11">
    <source>
        <dbReference type="ARBA" id="ARBA00022840"/>
    </source>
</evidence>